<reference evidence="4" key="1">
    <citation type="submission" date="2016-04" db="EMBL/GenBank/DDBJ databases">
        <authorList>
            <person name="Evans L.H."/>
            <person name="Alamgir A."/>
            <person name="Owens N."/>
            <person name="Weber N.D."/>
            <person name="Virtaneva K."/>
            <person name="Barbian K."/>
            <person name="Babar A."/>
            <person name="Rosenke K."/>
        </authorList>
    </citation>
    <scope>NUCLEOTIDE SEQUENCE</scope>
    <source>
        <strain evidence="4">P1</strain>
    </source>
</reference>
<dbReference type="GO" id="GO:0004803">
    <property type="term" value="F:transposase activity"/>
    <property type="evidence" value="ECO:0007669"/>
    <property type="project" value="InterPro"/>
</dbReference>
<dbReference type="InterPro" id="IPR047650">
    <property type="entry name" value="Transpos_IS110"/>
</dbReference>
<dbReference type="Pfam" id="PF02371">
    <property type="entry name" value="Transposase_20"/>
    <property type="match status" value="1"/>
</dbReference>
<evidence type="ECO:0000259" key="1">
    <source>
        <dbReference type="Pfam" id="PF01548"/>
    </source>
</evidence>
<dbReference type="GO" id="GO:0006313">
    <property type="term" value="P:DNA transposition"/>
    <property type="evidence" value="ECO:0007669"/>
    <property type="project" value="InterPro"/>
</dbReference>
<evidence type="ECO:0000313" key="6">
    <source>
        <dbReference type="Proteomes" id="UP000594632"/>
    </source>
</evidence>
<reference evidence="5" key="2">
    <citation type="submission" date="2016-04" db="EMBL/GenBank/DDBJ databases">
        <authorList>
            <person name="Shah S.A."/>
            <person name="Garrett R.A."/>
        </authorList>
    </citation>
    <scope>NUCLEOTIDE SEQUENCE [LARGE SCALE GENOMIC DNA]</scope>
    <source>
        <strain evidence="5">ATCC 35091 / DSM 1616 / JCM 8930 / NBRC 15331 / P1</strain>
    </source>
</reference>
<dbReference type="PATRIC" id="fig|2287.9.peg.3199"/>
<dbReference type="OrthoDB" id="35972at2157"/>
<evidence type="ECO:0000313" key="4">
    <source>
        <dbReference type="EMBL" id="SAI86601.1"/>
    </source>
</evidence>
<reference evidence="3 6" key="3">
    <citation type="journal article" date="2020" name="Nat. Commun.">
        <title>The structures of two archaeal type IV pili illuminate evolutionary relationships.</title>
        <authorList>
            <person name="Wang F."/>
            <person name="Baquero D.P."/>
            <person name="Su Z."/>
            <person name="Beltran L.C."/>
            <person name="Prangishvili D."/>
            <person name="Krupovic M."/>
            <person name="Egelman E.H."/>
        </authorList>
    </citation>
    <scope>NUCLEOTIDE SEQUENCE [LARGE SCALE GENOMIC DNA]</scope>
    <source>
        <strain evidence="3 6">POZ149</strain>
    </source>
</reference>
<name>A0A157T6R9_SACSO</name>
<dbReference type="NCBIfam" id="NF033542">
    <property type="entry name" value="transpos_IS110"/>
    <property type="match status" value="1"/>
</dbReference>
<accession>A0A157T6R9</accession>
<feature type="domain" description="Transposase IS110-like N-terminal" evidence="1">
    <location>
        <begin position="40"/>
        <end position="164"/>
    </location>
</feature>
<organism evidence="4 5">
    <name type="scientific">Saccharolobus solfataricus</name>
    <name type="common">Sulfolobus solfataricus</name>
    <dbReference type="NCBI Taxonomy" id="2287"/>
    <lineage>
        <taxon>Archaea</taxon>
        <taxon>Thermoproteota</taxon>
        <taxon>Thermoprotei</taxon>
        <taxon>Sulfolobales</taxon>
        <taxon>Sulfolobaceae</taxon>
        <taxon>Saccharolobus</taxon>
    </lineage>
</organism>
<dbReference type="Proteomes" id="UP000076770">
    <property type="component" value="Chromosome i"/>
</dbReference>
<dbReference type="PANTHER" id="PTHR33055:SF13">
    <property type="entry name" value="TRANSPOSASE"/>
    <property type="match status" value="1"/>
</dbReference>
<dbReference type="EMBL" id="CP050869">
    <property type="protein sequence ID" value="QPG50103.1"/>
    <property type="molecule type" value="Genomic_DNA"/>
</dbReference>
<proteinExistence type="predicted"/>
<gene>
    <name evidence="3" type="ORF">HFC64_10005</name>
    <name evidence="4" type="ORF">SSOP1_3047</name>
</gene>
<evidence type="ECO:0000313" key="5">
    <source>
        <dbReference type="Proteomes" id="UP000076770"/>
    </source>
</evidence>
<dbReference type="InterPro" id="IPR002525">
    <property type="entry name" value="Transp_IS110-like_N"/>
</dbReference>
<dbReference type="GeneID" id="1452971"/>
<feature type="domain" description="Transposase IS116/IS110/IS902 C-terminal" evidence="2">
    <location>
        <begin position="236"/>
        <end position="321"/>
    </location>
</feature>
<dbReference type="RefSeq" id="WP_010924049.1">
    <property type="nucleotide sequence ID" value="NZ_LT549890.1"/>
</dbReference>
<dbReference type="GO" id="GO:0003677">
    <property type="term" value="F:DNA binding"/>
    <property type="evidence" value="ECO:0007669"/>
    <property type="project" value="InterPro"/>
</dbReference>
<dbReference type="PANTHER" id="PTHR33055">
    <property type="entry name" value="TRANSPOSASE FOR INSERTION SEQUENCE ELEMENT IS1111A"/>
    <property type="match status" value="1"/>
</dbReference>
<dbReference type="Proteomes" id="UP000594632">
    <property type="component" value="Chromosome"/>
</dbReference>
<evidence type="ECO:0000313" key="3">
    <source>
        <dbReference type="EMBL" id="QPG50103.1"/>
    </source>
</evidence>
<dbReference type="EMBL" id="LT549890">
    <property type="protein sequence ID" value="SAI86601.1"/>
    <property type="molecule type" value="Genomic_DNA"/>
</dbReference>
<dbReference type="AlphaFoldDB" id="A0A157T6R9"/>
<dbReference type="Pfam" id="PF01548">
    <property type="entry name" value="DEDD_Tnp_IS110"/>
    <property type="match status" value="1"/>
</dbReference>
<dbReference type="GeneID" id="27429213"/>
<dbReference type="InterPro" id="IPR003346">
    <property type="entry name" value="Transposase_20"/>
</dbReference>
<evidence type="ECO:0000259" key="2">
    <source>
        <dbReference type="Pfam" id="PF02371"/>
    </source>
</evidence>
<protein>
    <submittedName>
        <fullName evidence="3">IS110-like element ISC1228 family transposase</fullName>
    </submittedName>
    <submittedName>
        <fullName evidence="4">Transposase in ISC1229</fullName>
    </submittedName>
</protein>
<sequence length="357" mass="41305">MVEMGIEAKSSGEGVTSPYSRTEHCENIHEYRCDTRVGVIGIDVSKEHLVTSKGRVRKFTNNEKGYEEILTMKPNIIVIEPTGVYSTRPCQYFKERGVKVLLVSPTLLWKEKDVRGKKTDFYDAEKLENMVNKAREYVNNPLKELVSLYLFMKDVQTKQENRLRRALFLVSDEEKLSEERLEKFSKGDFSDVKLYQLEYTGTVLREIQVLARTLLQTREELKEVRKMIEGNVPQDHVLLTIPGIGKLAAGIIIGIVGDIKRFPRPESFVAYCGLDPVVERSGRIEVRKGISKRGNKYLRSLFYFLAETQYSRNPTLLKFYETHKDKLKGRKLYTALAGKLARIVWSVWYNNKPYEVK</sequence>